<evidence type="ECO:0000256" key="10">
    <source>
        <dbReference type="RuleBase" id="RU363054"/>
    </source>
</evidence>
<feature type="domain" description="ABC transmembrane type-1" evidence="12">
    <location>
        <begin position="110"/>
        <end position="341"/>
    </location>
</feature>
<evidence type="ECO:0000256" key="2">
    <source>
        <dbReference type="ARBA" id="ARBA00007069"/>
    </source>
</evidence>
<gene>
    <name evidence="13" type="primary">pstC_2</name>
    <name evidence="13" type="ORF">GCM10009839_92770</name>
</gene>
<evidence type="ECO:0000256" key="5">
    <source>
        <dbReference type="ARBA" id="ARBA00022592"/>
    </source>
</evidence>
<keyword evidence="5 10" id="KW-0592">Phosphate transport</keyword>
<name>A0ABN2VNC9_9ACTN</name>
<organism evidence="13 14">
    <name type="scientific">Catenulispora yoronensis</name>
    <dbReference type="NCBI Taxonomy" id="450799"/>
    <lineage>
        <taxon>Bacteria</taxon>
        <taxon>Bacillati</taxon>
        <taxon>Actinomycetota</taxon>
        <taxon>Actinomycetes</taxon>
        <taxon>Catenulisporales</taxon>
        <taxon>Catenulisporaceae</taxon>
        <taxon>Catenulispora</taxon>
    </lineage>
</organism>
<evidence type="ECO:0000259" key="12">
    <source>
        <dbReference type="PROSITE" id="PS50928"/>
    </source>
</evidence>
<feature type="transmembrane region" description="Helical" evidence="9">
    <location>
        <begin position="318"/>
        <end position="345"/>
    </location>
</feature>
<evidence type="ECO:0000256" key="6">
    <source>
        <dbReference type="ARBA" id="ARBA00022692"/>
    </source>
</evidence>
<dbReference type="InterPro" id="IPR051124">
    <property type="entry name" value="Phosphate_Transport_Permease"/>
</dbReference>
<dbReference type="NCBIfam" id="TIGR02138">
    <property type="entry name" value="phosphate_pstC"/>
    <property type="match status" value="1"/>
</dbReference>
<feature type="transmembrane region" description="Helical" evidence="9">
    <location>
        <begin position="206"/>
        <end position="230"/>
    </location>
</feature>
<feature type="transmembrane region" description="Helical" evidence="9">
    <location>
        <begin position="114"/>
        <end position="135"/>
    </location>
</feature>
<reference evidence="13 14" key="1">
    <citation type="journal article" date="2019" name="Int. J. Syst. Evol. Microbiol.">
        <title>The Global Catalogue of Microorganisms (GCM) 10K type strain sequencing project: providing services to taxonomists for standard genome sequencing and annotation.</title>
        <authorList>
            <consortium name="The Broad Institute Genomics Platform"/>
            <consortium name="The Broad Institute Genome Sequencing Center for Infectious Disease"/>
            <person name="Wu L."/>
            <person name="Ma J."/>
        </authorList>
    </citation>
    <scope>NUCLEOTIDE SEQUENCE [LARGE SCALE GENOMIC DNA]</scope>
    <source>
        <strain evidence="13 14">JCM 16014</strain>
    </source>
</reference>
<evidence type="ECO:0000313" key="13">
    <source>
        <dbReference type="EMBL" id="GAA2066399.1"/>
    </source>
</evidence>
<dbReference type="PROSITE" id="PS50928">
    <property type="entry name" value="ABC_TM1"/>
    <property type="match status" value="1"/>
</dbReference>
<dbReference type="PANTHER" id="PTHR30425:SF1">
    <property type="entry name" value="PHOSPHATE TRANSPORT SYSTEM PERMEASE PROTEIN PSTC"/>
    <property type="match status" value="1"/>
</dbReference>
<comment type="similarity">
    <text evidence="2 10">Belongs to the binding-protein-dependent transport system permease family. CysTW subfamily.</text>
</comment>
<keyword evidence="7 9" id="KW-1133">Transmembrane helix</keyword>
<dbReference type="Proteomes" id="UP001500751">
    <property type="component" value="Unassembled WGS sequence"/>
</dbReference>
<keyword evidence="4 10" id="KW-1003">Cell membrane</keyword>
<evidence type="ECO:0000256" key="8">
    <source>
        <dbReference type="ARBA" id="ARBA00023136"/>
    </source>
</evidence>
<feature type="region of interest" description="Disordered" evidence="11">
    <location>
        <begin position="1"/>
        <end position="38"/>
    </location>
</feature>
<evidence type="ECO:0000256" key="7">
    <source>
        <dbReference type="ARBA" id="ARBA00022989"/>
    </source>
</evidence>
<feature type="transmembrane region" description="Helical" evidence="9">
    <location>
        <begin position="147"/>
        <end position="168"/>
    </location>
</feature>
<dbReference type="InterPro" id="IPR035906">
    <property type="entry name" value="MetI-like_sf"/>
</dbReference>
<evidence type="ECO:0000256" key="4">
    <source>
        <dbReference type="ARBA" id="ARBA00022475"/>
    </source>
</evidence>
<keyword evidence="3 9" id="KW-0813">Transport</keyword>
<evidence type="ECO:0000256" key="3">
    <source>
        <dbReference type="ARBA" id="ARBA00022448"/>
    </source>
</evidence>
<proteinExistence type="inferred from homology"/>
<comment type="subcellular location">
    <subcellularLocation>
        <location evidence="1 9">Cell membrane</location>
        <topology evidence="1 9">Multi-pass membrane protein</topology>
    </subcellularLocation>
</comment>
<evidence type="ECO:0000256" key="11">
    <source>
        <dbReference type="SAM" id="MobiDB-lite"/>
    </source>
</evidence>
<protein>
    <recommendedName>
        <fullName evidence="10">Phosphate transport system permease protein</fullName>
    </recommendedName>
</protein>
<dbReference type="Gene3D" id="1.10.3720.10">
    <property type="entry name" value="MetI-like"/>
    <property type="match status" value="1"/>
</dbReference>
<keyword evidence="8 9" id="KW-0472">Membrane</keyword>
<dbReference type="InterPro" id="IPR000515">
    <property type="entry name" value="MetI-like"/>
</dbReference>
<keyword evidence="6 9" id="KW-0812">Transmembrane</keyword>
<accession>A0ABN2VNC9</accession>
<dbReference type="CDD" id="cd06261">
    <property type="entry name" value="TM_PBP2"/>
    <property type="match status" value="1"/>
</dbReference>
<evidence type="ECO:0000256" key="1">
    <source>
        <dbReference type="ARBA" id="ARBA00004651"/>
    </source>
</evidence>
<comment type="function">
    <text evidence="10">Part of the binding-protein-dependent transport system for phosphate; probably responsible for the translocation of the substrate across the membrane.</text>
</comment>
<feature type="transmembrane region" description="Helical" evidence="9">
    <location>
        <begin position="279"/>
        <end position="298"/>
    </location>
</feature>
<evidence type="ECO:0000256" key="9">
    <source>
        <dbReference type="RuleBase" id="RU363032"/>
    </source>
</evidence>
<evidence type="ECO:0000313" key="14">
    <source>
        <dbReference type="Proteomes" id="UP001500751"/>
    </source>
</evidence>
<keyword evidence="14" id="KW-1185">Reference proteome</keyword>
<dbReference type="EMBL" id="BAAAQN010000110">
    <property type="protein sequence ID" value="GAA2066399.1"/>
    <property type="molecule type" value="Genomic_DNA"/>
</dbReference>
<dbReference type="InterPro" id="IPR011864">
    <property type="entry name" value="Phosphate_PstC"/>
</dbReference>
<sequence length="356" mass="36975">MSTMNPGAGALVDEIFGPPSPPSVPAAGGAPAPDPDDQTPIRIVAGVSRGDRIFRAGFRAAGLSVFAIMGLIALFLAIRGAQALHVTGWSFLTEQRWQTATHRFGVGAALLDGIIIACIALLIAVPVALSAAIYISEYAPSGLRRTLISLIDLMAAVPSIVYGLWGMLFLTQRIVGFEAWLSSHLGGVLPFLKVRNEQSAASFTQSAFIAGVVVALMVIPIICSLSREVFSQAPTGEREGAYALGSTRWGMVRTVVLPFGKGGVIGAVMLGFGRAMGETIAVAMLITPVFAITTHPLQAGGNSISSLIALRYGESDKVALSALMAAGLVLFLVTLLVNMAAAAVISRSRSGAATNE</sequence>
<dbReference type="PANTHER" id="PTHR30425">
    <property type="entry name" value="PHOSPHATE TRANSPORT SYSTEM PERMEASE PROTEIN PST"/>
    <property type="match status" value="1"/>
</dbReference>
<dbReference type="SUPFAM" id="SSF161098">
    <property type="entry name" value="MetI-like"/>
    <property type="match status" value="1"/>
</dbReference>
<feature type="transmembrane region" description="Helical" evidence="9">
    <location>
        <begin position="58"/>
        <end position="78"/>
    </location>
</feature>
<dbReference type="Pfam" id="PF00528">
    <property type="entry name" value="BPD_transp_1"/>
    <property type="match status" value="1"/>
</dbReference>
<comment type="caution">
    <text evidence="13">The sequence shown here is derived from an EMBL/GenBank/DDBJ whole genome shotgun (WGS) entry which is preliminary data.</text>
</comment>